<dbReference type="AlphaFoldDB" id="A0A7J6HJR5"/>
<evidence type="ECO:0000313" key="3">
    <source>
        <dbReference type="EMBL" id="KAF4395494.1"/>
    </source>
</evidence>
<dbReference type="EMBL" id="JAATIQ010000040">
    <property type="protein sequence ID" value="KAF4395494.1"/>
    <property type="molecule type" value="Genomic_DNA"/>
</dbReference>
<accession>A0A7J6HJR5</accession>
<comment type="caution">
    <text evidence="3">The sequence shown here is derived from an EMBL/GenBank/DDBJ whole genome shotgun (WGS) entry which is preliminary data.</text>
</comment>
<dbReference type="Gene3D" id="3.30.530.20">
    <property type="match status" value="1"/>
</dbReference>
<dbReference type="PANTHER" id="PTHR31907">
    <property type="entry name" value="MLP-LIKE PROTEIN 423"/>
    <property type="match status" value="1"/>
</dbReference>
<reference evidence="4 5" key="1">
    <citation type="journal article" date="2020" name="bioRxiv">
        <title>Sequence and annotation of 42 cannabis genomes reveals extensive copy number variation in cannabinoid synthesis and pathogen resistance genes.</title>
        <authorList>
            <person name="Mckernan K.J."/>
            <person name="Helbert Y."/>
            <person name="Kane L.T."/>
            <person name="Ebling H."/>
            <person name="Zhang L."/>
            <person name="Liu B."/>
            <person name="Eaton Z."/>
            <person name="Mclaughlin S."/>
            <person name="Kingan S."/>
            <person name="Baybayan P."/>
            <person name="Concepcion G."/>
            <person name="Jordan M."/>
            <person name="Riva A."/>
            <person name="Barbazuk W."/>
            <person name="Harkins T."/>
        </authorList>
    </citation>
    <scope>NUCLEOTIDE SEQUENCE [LARGE SCALE GENOMIC DNA]</scope>
    <source>
        <strain evidence="4 5">cv. Jamaican Lion 4</strain>
        <strain evidence="3">Father</strain>
        <strain evidence="2">Mother</strain>
        <tissue evidence="3">Leaf</tissue>
    </source>
</reference>
<dbReference type="SUPFAM" id="SSF55961">
    <property type="entry name" value="Bet v1-like"/>
    <property type="match status" value="1"/>
</dbReference>
<dbReference type="EMBL" id="JAATIP010000265">
    <property type="protein sequence ID" value="KAF4355499.1"/>
    <property type="molecule type" value="Genomic_DNA"/>
</dbReference>
<dbReference type="CDD" id="cd07816">
    <property type="entry name" value="Bet_v1-like"/>
    <property type="match status" value="1"/>
</dbReference>
<dbReference type="Proteomes" id="UP000525078">
    <property type="component" value="Unassembled WGS sequence"/>
</dbReference>
<keyword evidence="5" id="KW-1185">Reference proteome</keyword>
<dbReference type="Proteomes" id="UP000583929">
    <property type="component" value="Unassembled WGS sequence"/>
</dbReference>
<evidence type="ECO:0000259" key="1">
    <source>
        <dbReference type="SMART" id="SM01037"/>
    </source>
</evidence>
<dbReference type="SMART" id="SM01037">
    <property type="entry name" value="Bet_v_1"/>
    <property type="match status" value="1"/>
</dbReference>
<proteinExistence type="predicted"/>
<evidence type="ECO:0000313" key="2">
    <source>
        <dbReference type="EMBL" id="KAF4355499.1"/>
    </source>
</evidence>
<dbReference type="Pfam" id="PF00407">
    <property type="entry name" value="Bet_v_1"/>
    <property type="match status" value="1"/>
</dbReference>
<dbReference type="InterPro" id="IPR000916">
    <property type="entry name" value="Bet_v_I/MLP"/>
</dbReference>
<dbReference type="InterPro" id="IPR051761">
    <property type="entry name" value="MLP-like_ligand-binding"/>
</dbReference>
<name>A0A7J6HJR5_CANSA</name>
<dbReference type="InterPro" id="IPR023393">
    <property type="entry name" value="START-like_dom_sf"/>
</dbReference>
<evidence type="ECO:0000313" key="4">
    <source>
        <dbReference type="Proteomes" id="UP000525078"/>
    </source>
</evidence>
<feature type="domain" description="Bet v I/Major latex protein" evidence="1">
    <location>
        <begin position="5"/>
        <end position="157"/>
    </location>
</feature>
<organism evidence="3 5">
    <name type="scientific">Cannabis sativa</name>
    <name type="common">Hemp</name>
    <name type="synonym">Marijuana</name>
    <dbReference type="NCBI Taxonomy" id="3483"/>
    <lineage>
        <taxon>Eukaryota</taxon>
        <taxon>Viridiplantae</taxon>
        <taxon>Streptophyta</taxon>
        <taxon>Embryophyta</taxon>
        <taxon>Tracheophyta</taxon>
        <taxon>Spermatophyta</taxon>
        <taxon>Magnoliopsida</taxon>
        <taxon>eudicotyledons</taxon>
        <taxon>Gunneridae</taxon>
        <taxon>Pentapetalae</taxon>
        <taxon>rosids</taxon>
        <taxon>fabids</taxon>
        <taxon>Rosales</taxon>
        <taxon>Cannabaceae</taxon>
        <taxon>Cannabis</taxon>
    </lineage>
</organism>
<sequence length="157" mass="17532">MASSSIIGKLDAEIECKSNADKIWPSIRDFIKVYNDAFPPGTYTSVQALEGDGVHPGSVRLIQYGPGSPIEIAKEKIEIVDDEERIYGFSSIGGDLLKYYKSFKASVQVFPNKDDEGSLLKWNCEYEKLSEDVPDPTLVKQFAIQGFKHLDQYSLTT</sequence>
<gene>
    <name evidence="2" type="ORF">F8388_015253</name>
    <name evidence="3" type="ORF">G4B88_010958</name>
</gene>
<protein>
    <recommendedName>
        <fullName evidence="1">Bet v I/Major latex protein domain-containing protein</fullName>
    </recommendedName>
</protein>
<dbReference type="GO" id="GO:0006952">
    <property type="term" value="P:defense response"/>
    <property type="evidence" value="ECO:0007669"/>
    <property type="project" value="InterPro"/>
</dbReference>
<evidence type="ECO:0000313" key="5">
    <source>
        <dbReference type="Proteomes" id="UP000583929"/>
    </source>
</evidence>